<dbReference type="SUPFAM" id="SSF51735">
    <property type="entry name" value="NAD(P)-binding Rossmann-fold domains"/>
    <property type="match status" value="1"/>
</dbReference>
<comment type="caution">
    <text evidence="2">The sequence shown here is derived from an EMBL/GenBank/DDBJ whole genome shotgun (WGS) entry which is preliminary data.</text>
</comment>
<dbReference type="AlphaFoldDB" id="X6P491"/>
<dbReference type="EMBL" id="ASPP01003813">
    <property type="protein sequence ID" value="ETO32938.1"/>
    <property type="molecule type" value="Genomic_DNA"/>
</dbReference>
<dbReference type="Proteomes" id="UP000023152">
    <property type="component" value="Unassembled WGS sequence"/>
</dbReference>
<evidence type="ECO:0000259" key="1">
    <source>
        <dbReference type="Pfam" id="PF02737"/>
    </source>
</evidence>
<evidence type="ECO:0000313" key="2">
    <source>
        <dbReference type="EMBL" id="ETO32938.1"/>
    </source>
</evidence>
<organism evidence="2 3">
    <name type="scientific">Reticulomyxa filosa</name>
    <dbReference type="NCBI Taxonomy" id="46433"/>
    <lineage>
        <taxon>Eukaryota</taxon>
        <taxon>Sar</taxon>
        <taxon>Rhizaria</taxon>
        <taxon>Retaria</taxon>
        <taxon>Foraminifera</taxon>
        <taxon>Monothalamids</taxon>
        <taxon>Reticulomyxidae</taxon>
        <taxon>Reticulomyxa</taxon>
    </lineage>
</organism>
<dbReference type="Pfam" id="PF02737">
    <property type="entry name" value="3HCDH_N"/>
    <property type="match status" value="1"/>
</dbReference>
<reference evidence="2 3" key="1">
    <citation type="journal article" date="2013" name="Curr. Biol.">
        <title>The Genome of the Foraminiferan Reticulomyxa filosa.</title>
        <authorList>
            <person name="Glockner G."/>
            <person name="Hulsmann N."/>
            <person name="Schleicher M."/>
            <person name="Noegel A.A."/>
            <person name="Eichinger L."/>
            <person name="Gallinger C."/>
            <person name="Pawlowski J."/>
            <person name="Sierra R."/>
            <person name="Euteneuer U."/>
            <person name="Pillet L."/>
            <person name="Moustafa A."/>
            <person name="Platzer M."/>
            <person name="Groth M."/>
            <person name="Szafranski K."/>
            <person name="Schliwa M."/>
        </authorList>
    </citation>
    <scope>NUCLEOTIDE SEQUENCE [LARGE SCALE GENOMIC DNA]</scope>
</reference>
<dbReference type="InterPro" id="IPR036291">
    <property type="entry name" value="NAD(P)-bd_dom_sf"/>
</dbReference>
<gene>
    <name evidence="2" type="ORF">RFI_04169</name>
</gene>
<dbReference type="OrthoDB" id="2021159at2759"/>
<dbReference type="GO" id="GO:0006631">
    <property type="term" value="P:fatty acid metabolic process"/>
    <property type="evidence" value="ECO:0007669"/>
    <property type="project" value="InterPro"/>
</dbReference>
<dbReference type="OMA" id="NDSLIMG"/>
<evidence type="ECO:0000313" key="3">
    <source>
        <dbReference type="Proteomes" id="UP000023152"/>
    </source>
</evidence>
<name>X6P491_RETFI</name>
<dbReference type="GO" id="GO:0050104">
    <property type="term" value="F:L-gulonate 3-dehydrogenase activity"/>
    <property type="evidence" value="ECO:0007669"/>
    <property type="project" value="TreeGrafter"/>
</dbReference>
<sequence>MSKHDKDTSTSKPKAGDVPLTGKVVLIGSGVIGRNWAVLFARGGFDVVLYDIKKNEQLEEAMKDIKESKLRLLEQYNMLGKNGSTKDLLDRISVSTNLKDALCNAIFVQEGVPENVTLKQNVFEEVDKLLYELSQTKKGDMATKQQWNALYRVLLPPLFHRSSAAIE</sequence>
<keyword evidence="3" id="KW-1185">Reference proteome</keyword>
<dbReference type="Gene3D" id="3.40.50.720">
    <property type="entry name" value="NAD(P)-binding Rossmann-like Domain"/>
    <property type="match status" value="1"/>
</dbReference>
<protein>
    <submittedName>
        <fullName evidence="2">Crystallin, lambda 1</fullName>
    </submittedName>
</protein>
<dbReference type="PANTHER" id="PTHR48075:SF1">
    <property type="entry name" value="LAMBDA-CRYSTALLIN HOMOLOG"/>
    <property type="match status" value="1"/>
</dbReference>
<dbReference type="GO" id="GO:0070403">
    <property type="term" value="F:NAD+ binding"/>
    <property type="evidence" value="ECO:0007669"/>
    <property type="project" value="InterPro"/>
</dbReference>
<dbReference type="PANTHER" id="PTHR48075">
    <property type="entry name" value="3-HYDROXYACYL-COA DEHYDROGENASE FAMILY PROTEIN"/>
    <property type="match status" value="1"/>
</dbReference>
<proteinExistence type="predicted"/>
<dbReference type="InterPro" id="IPR006176">
    <property type="entry name" value="3-OHacyl-CoA_DH_NAD-bd"/>
</dbReference>
<feature type="domain" description="3-hydroxyacyl-CoA dehydrogenase NAD binding" evidence="1">
    <location>
        <begin position="23"/>
        <end position="130"/>
    </location>
</feature>
<accession>X6P491</accession>